<dbReference type="STRING" id="74649.A0A2P6RPZ5"/>
<keyword evidence="3" id="KW-1185">Reference proteome</keyword>
<dbReference type="InterPro" id="IPR040262">
    <property type="entry name" value="At4g38062-like"/>
</dbReference>
<feature type="coiled-coil region" evidence="1">
    <location>
        <begin position="596"/>
        <end position="665"/>
    </location>
</feature>
<gene>
    <name evidence="2" type="ORF">RchiOBHm_Chr2g0111201</name>
</gene>
<dbReference type="Proteomes" id="UP000238479">
    <property type="component" value="Chromosome 2"/>
</dbReference>
<protein>
    <submittedName>
        <fullName evidence="2">Uncharacterized protein</fullName>
    </submittedName>
</protein>
<feature type="coiled-coil region" evidence="1">
    <location>
        <begin position="5"/>
        <end position="228"/>
    </location>
</feature>
<comment type="caution">
    <text evidence="2">The sequence shown here is derived from an EMBL/GenBank/DDBJ whole genome shotgun (WGS) entry which is preliminary data.</text>
</comment>
<dbReference type="Gene3D" id="1.10.287.1490">
    <property type="match status" value="1"/>
</dbReference>
<feature type="coiled-coil region" evidence="1">
    <location>
        <begin position="964"/>
        <end position="1026"/>
    </location>
</feature>
<accession>A0A2P6RPZ5</accession>
<dbReference type="AlphaFoldDB" id="A0A2P6RPZ5"/>
<dbReference type="PANTHER" id="PTHR45287:SF4">
    <property type="entry name" value="OS03G0691500 PROTEIN"/>
    <property type="match status" value="1"/>
</dbReference>
<feature type="coiled-coil region" evidence="1">
    <location>
        <begin position="848"/>
        <end position="914"/>
    </location>
</feature>
<name>A0A2P6RPZ5_ROSCH</name>
<organism evidence="2 3">
    <name type="scientific">Rosa chinensis</name>
    <name type="common">China rose</name>
    <dbReference type="NCBI Taxonomy" id="74649"/>
    <lineage>
        <taxon>Eukaryota</taxon>
        <taxon>Viridiplantae</taxon>
        <taxon>Streptophyta</taxon>
        <taxon>Embryophyta</taxon>
        <taxon>Tracheophyta</taxon>
        <taxon>Spermatophyta</taxon>
        <taxon>Magnoliopsida</taxon>
        <taxon>eudicotyledons</taxon>
        <taxon>Gunneridae</taxon>
        <taxon>Pentapetalae</taxon>
        <taxon>rosids</taxon>
        <taxon>fabids</taxon>
        <taxon>Rosales</taxon>
        <taxon>Rosaceae</taxon>
        <taxon>Rosoideae</taxon>
        <taxon>Rosoideae incertae sedis</taxon>
        <taxon>Rosa</taxon>
    </lineage>
</organism>
<dbReference type="PANTHER" id="PTHR45287">
    <property type="entry name" value="OS03G0691500 PROTEIN"/>
    <property type="match status" value="1"/>
</dbReference>
<dbReference type="Gramene" id="PRQ48480">
    <property type="protein sequence ID" value="PRQ48480"/>
    <property type="gene ID" value="RchiOBHm_Chr2g0111201"/>
</dbReference>
<feature type="coiled-coil region" evidence="1">
    <location>
        <begin position="1170"/>
        <end position="1204"/>
    </location>
</feature>
<feature type="coiled-coil region" evidence="1">
    <location>
        <begin position="451"/>
        <end position="518"/>
    </location>
</feature>
<dbReference type="EMBL" id="PDCK01000040">
    <property type="protein sequence ID" value="PRQ48480.1"/>
    <property type="molecule type" value="Genomic_DNA"/>
</dbReference>
<keyword evidence="1" id="KW-0175">Coiled coil</keyword>
<evidence type="ECO:0000256" key="1">
    <source>
        <dbReference type="SAM" id="Coils"/>
    </source>
</evidence>
<evidence type="ECO:0000313" key="2">
    <source>
        <dbReference type="EMBL" id="PRQ48480.1"/>
    </source>
</evidence>
<evidence type="ECO:0000313" key="3">
    <source>
        <dbReference type="Proteomes" id="UP000238479"/>
    </source>
</evidence>
<sequence>MQKNMDSVYAELDEVKAELEKLRTEYKSKAELSENLRRAHNEQLSKVQEASLKIEKQAQELNENAEKISAVQQMCDDLKCSLKDKESMIQHLRAANDRLRVDCDEKYRKLEETNRVLALALDEANERKMDEEQTIRAYKEEIQGLKGRLSDSQKKCLEVEKKANASKELRERDEMIRRVEEENRKVQDQLKWKKEQFRHLEEAHEKLRDQFKESKKEWEREKSSLLDEICSLQTKLDSQTRISDDLQKQLKMCNHALAHEESRRKRLEVQVSEFQTRFTSDSFDSEDEKSQLERLTAERDKEIASLRQSLSTKATLHKEMEYQAGKLQQENEELRMSLKELQEAQIQSAPGSPSLAKLRSKLKRLEQMHRDSVADHRAKEDEWSSQLENMTVDLNNYKSELENKDAAITGLRLELEQMQRDLTSDLRAKEYECSSQFEKMKDELNICKYELESKDAALKELNMEMEQMHKACTTNGAEDADSQLEKMADDVKSYISELERKDAMITELKMEMEQMHRDCTTYRAKETEWSSQLEKMTGDLESHISELERKDAAITALKMEMEQMHGDCTTYQAKEAEWSSQLEKMTGDLKSHISELERKDAVITELKTEMEQMHRDCTTYRAKETDWSSQLEKLTGDVKSYISELERKDAVITELKMEMEQMHRDYTINQAKETEWSSQLEKMTGDVKTYISKLECKDAAINELKMEMEQMHRDYTINREKETEWSSQLEKMTGDVNVFKSELECKDAAINELKMELEACHSLTVQLKLQNEELSVMLLVLKLGISEAQLKISNERSEMVLLDKEKEEYISLLMQQVEMKNAALVIAQAGIEEECEKAAFLSRRIEALDLIEKEQLLMQEELDRYKEMLEDSSKHELCLKQQLLQIESVLERERREVNDALERANTELAEKISEGSEIEMELHIWKSITENLRTDLEVSLAIRKELEASLLAEVDVGETIKQENKGLLCVLEEKDKTVENLQQQIVLLEQKLKRTDADAENAGSEQIEAAMSLEKLQNEVSQLEHESLMKEFTGVLLAQIGAERLFEHEKEKLIQLVEQKYQRVNDLMQLVESLENKFNCSVVSLSSQLAEKQAEINLIHEAWEDITAAQIMAAVENEEKKSVIAELEVEICSLQTKLESQQKSLYDSQQRALEFEAELKTKELEAQKRSDQMKTKLRNSDALIEELKSERRNVLEDVIKLSSESISQFSSTDKQLRGMLEEMVLSFENQGPKMDLEWTDEFIDPEKENVSTPTMMKKCEVISDLRSPFRDLNT</sequence>
<proteinExistence type="predicted"/>
<dbReference type="OMA" id="RCELKCK"/>
<feature type="coiled-coil region" evidence="1">
    <location>
        <begin position="317"/>
        <end position="421"/>
    </location>
</feature>
<reference evidence="2 3" key="1">
    <citation type="journal article" date="2018" name="Nat. Genet.">
        <title>The Rosa genome provides new insights in the design of modern roses.</title>
        <authorList>
            <person name="Bendahmane M."/>
        </authorList>
    </citation>
    <scope>NUCLEOTIDE SEQUENCE [LARGE SCALE GENOMIC DNA]</scope>
    <source>
        <strain evidence="3">cv. Old Blush</strain>
    </source>
</reference>